<evidence type="ECO:0000313" key="4">
    <source>
        <dbReference type="Proteomes" id="UP001153620"/>
    </source>
</evidence>
<organism evidence="3 4">
    <name type="scientific">Chironomus riparius</name>
    <dbReference type="NCBI Taxonomy" id="315576"/>
    <lineage>
        <taxon>Eukaryota</taxon>
        <taxon>Metazoa</taxon>
        <taxon>Ecdysozoa</taxon>
        <taxon>Arthropoda</taxon>
        <taxon>Hexapoda</taxon>
        <taxon>Insecta</taxon>
        <taxon>Pterygota</taxon>
        <taxon>Neoptera</taxon>
        <taxon>Endopterygota</taxon>
        <taxon>Diptera</taxon>
        <taxon>Nematocera</taxon>
        <taxon>Chironomoidea</taxon>
        <taxon>Chironomidae</taxon>
        <taxon>Chironominae</taxon>
        <taxon>Chironomus</taxon>
    </lineage>
</organism>
<accession>A0A9N9WW14</accession>
<keyword evidence="4" id="KW-1185">Reference proteome</keyword>
<evidence type="ECO:0000256" key="2">
    <source>
        <dbReference type="SAM" id="SignalP"/>
    </source>
</evidence>
<evidence type="ECO:0000313" key="3">
    <source>
        <dbReference type="EMBL" id="CAG9808371.1"/>
    </source>
</evidence>
<feature type="chain" id="PRO_5040225310" evidence="2">
    <location>
        <begin position="24"/>
        <end position="106"/>
    </location>
</feature>
<gene>
    <name evidence="3" type="ORF">CHIRRI_LOCUS11213</name>
</gene>
<feature type="transmembrane region" description="Helical" evidence="1">
    <location>
        <begin position="76"/>
        <end position="96"/>
    </location>
</feature>
<keyword evidence="1" id="KW-1133">Transmembrane helix</keyword>
<feature type="signal peptide" evidence="2">
    <location>
        <begin position="1"/>
        <end position="23"/>
    </location>
</feature>
<evidence type="ECO:0000256" key="1">
    <source>
        <dbReference type="SAM" id="Phobius"/>
    </source>
</evidence>
<keyword evidence="2" id="KW-0732">Signal</keyword>
<proteinExistence type="predicted"/>
<dbReference type="Proteomes" id="UP001153620">
    <property type="component" value="Chromosome 3"/>
</dbReference>
<name>A0A9N9WW14_9DIPT</name>
<keyword evidence="1" id="KW-0812">Transmembrane</keyword>
<reference evidence="3" key="2">
    <citation type="submission" date="2022-10" db="EMBL/GenBank/DDBJ databases">
        <authorList>
            <consortium name="ENA_rothamsted_submissions"/>
            <consortium name="culmorum"/>
            <person name="King R."/>
        </authorList>
    </citation>
    <scope>NUCLEOTIDE SEQUENCE</scope>
</reference>
<reference evidence="3" key="1">
    <citation type="submission" date="2022-01" db="EMBL/GenBank/DDBJ databases">
        <authorList>
            <person name="King R."/>
        </authorList>
    </citation>
    <scope>NUCLEOTIDE SEQUENCE</scope>
</reference>
<dbReference type="AlphaFoldDB" id="A0A9N9WW14"/>
<sequence length="106" mass="12684">MKFQVNILFIILWSYLIIQSSQANFNLTESSELFNPNYEDNDKIKESIFPSYTDHEDSCENCRRTMKLSPFAKLLTARYIVPVFRITTFLKLRLLYAKRMNQYIKI</sequence>
<protein>
    <submittedName>
        <fullName evidence="3">Uncharacterized protein</fullName>
    </submittedName>
</protein>
<keyword evidence="1" id="KW-0472">Membrane</keyword>
<dbReference type="EMBL" id="OU895879">
    <property type="protein sequence ID" value="CAG9808371.1"/>
    <property type="molecule type" value="Genomic_DNA"/>
</dbReference>